<sequence>MHRFVVPNFGNSIRQHLFFIFYRLWKILFVEPKPTIHRSQASLSPREFSVAQVVCPALLLKD</sequence>
<evidence type="ECO:0000313" key="1">
    <source>
        <dbReference type="EMBL" id="KAE8129574.1"/>
    </source>
</evidence>
<protein>
    <submittedName>
        <fullName evidence="1">Uncharacterized protein</fullName>
    </submittedName>
</protein>
<dbReference type="EMBL" id="QDAG01000002">
    <property type="protein sequence ID" value="KAE8129574.1"/>
    <property type="molecule type" value="Genomic_DNA"/>
</dbReference>
<evidence type="ECO:0000313" key="2">
    <source>
        <dbReference type="Proteomes" id="UP000325415"/>
    </source>
</evidence>
<accession>A0A5N6S7W6</accession>
<reference evidence="1 2" key="1">
    <citation type="submission" date="2018-04" db="EMBL/GenBank/DDBJ databases">
        <authorList>
            <person name="Eckel V.P."/>
            <person name="Vogel R.F."/>
        </authorList>
    </citation>
    <scope>NUCLEOTIDE SEQUENCE [LARGE SCALE GENOMIC DNA]</scope>
    <source>
        <strain evidence="2">TMW 2.1764</strain>
    </source>
</reference>
<proteinExistence type="predicted"/>
<dbReference type="Proteomes" id="UP000325415">
    <property type="component" value="Unassembled WGS sequence"/>
</dbReference>
<gene>
    <name evidence="1" type="ORF">DDE84_01815</name>
</gene>
<comment type="caution">
    <text evidence="1">The sequence shown here is derived from an EMBL/GenBank/DDBJ whole genome shotgun (WGS) entry which is preliminary data.</text>
</comment>
<keyword evidence="2" id="KW-1185">Reference proteome</keyword>
<organism evidence="1 2">
    <name type="scientific">Bifidobacterium tibiigranuli</name>
    <dbReference type="NCBI Taxonomy" id="2172043"/>
    <lineage>
        <taxon>Bacteria</taxon>
        <taxon>Bacillati</taxon>
        <taxon>Actinomycetota</taxon>
        <taxon>Actinomycetes</taxon>
        <taxon>Bifidobacteriales</taxon>
        <taxon>Bifidobacteriaceae</taxon>
        <taxon>Bifidobacterium</taxon>
    </lineage>
</organism>
<name>A0A5N6S7W6_9BIFI</name>
<dbReference type="AlphaFoldDB" id="A0A5N6S7W6"/>